<evidence type="ECO:0000313" key="1">
    <source>
        <dbReference type="EMBL" id="MFC0083015.1"/>
    </source>
</evidence>
<evidence type="ECO:0000313" key="2">
    <source>
        <dbReference type="Proteomes" id="UP001589788"/>
    </source>
</evidence>
<comment type="caution">
    <text evidence="1">The sequence shown here is derived from an EMBL/GenBank/DDBJ whole genome shotgun (WGS) entry which is preliminary data.</text>
</comment>
<reference evidence="1 2" key="1">
    <citation type="submission" date="2024-09" db="EMBL/GenBank/DDBJ databases">
        <authorList>
            <person name="Sun Q."/>
            <person name="Mori K."/>
        </authorList>
    </citation>
    <scope>NUCLEOTIDE SEQUENCE [LARGE SCALE GENOMIC DNA]</scope>
    <source>
        <strain evidence="1 2">JCM 15389</strain>
    </source>
</reference>
<dbReference type="Proteomes" id="UP001589788">
    <property type="component" value="Unassembled WGS sequence"/>
</dbReference>
<accession>A0ABV6C5Q0</accession>
<proteinExistence type="predicted"/>
<gene>
    <name evidence="1" type="ORF">ACFFRE_12845</name>
</gene>
<protein>
    <submittedName>
        <fullName evidence="1">Uncharacterized protein</fullName>
    </submittedName>
</protein>
<dbReference type="EMBL" id="JBHLYQ010000220">
    <property type="protein sequence ID" value="MFC0083015.1"/>
    <property type="molecule type" value="Genomic_DNA"/>
</dbReference>
<sequence length="90" mass="8901">YTIGFTGLTGPHPLAAPIVGIAPTPNGQGYWLVAQDGGVFTFGNAPFEGSGAGQEPAPVSALVSTADAQGYWLVDQAGSLLAFGDAPPAG</sequence>
<feature type="non-terminal residue" evidence="1">
    <location>
        <position position="1"/>
    </location>
</feature>
<organism evidence="1 2">
    <name type="scientific">Aciditerrimonas ferrireducens</name>
    <dbReference type="NCBI Taxonomy" id="667306"/>
    <lineage>
        <taxon>Bacteria</taxon>
        <taxon>Bacillati</taxon>
        <taxon>Actinomycetota</taxon>
        <taxon>Acidimicrobiia</taxon>
        <taxon>Acidimicrobiales</taxon>
        <taxon>Acidimicrobiaceae</taxon>
        <taxon>Aciditerrimonas</taxon>
    </lineage>
</organism>
<keyword evidence="2" id="KW-1185">Reference proteome</keyword>
<dbReference type="RefSeq" id="WP_377790739.1">
    <property type="nucleotide sequence ID" value="NZ_JBHLYQ010000220.1"/>
</dbReference>
<name>A0ABV6C5Q0_9ACTN</name>